<comment type="caution">
    <text evidence="1">The sequence shown here is derived from an EMBL/GenBank/DDBJ whole genome shotgun (WGS) entry which is preliminary data.</text>
</comment>
<evidence type="ECO:0000313" key="2">
    <source>
        <dbReference type="Proteomes" id="UP000887116"/>
    </source>
</evidence>
<gene>
    <name evidence="1" type="ORF">TNCT_658961</name>
</gene>
<reference evidence="1" key="1">
    <citation type="submission" date="2020-07" db="EMBL/GenBank/DDBJ databases">
        <title>Multicomponent nature underlies the extraordinary mechanical properties of spider dragline silk.</title>
        <authorList>
            <person name="Kono N."/>
            <person name="Nakamura H."/>
            <person name="Mori M."/>
            <person name="Yoshida Y."/>
            <person name="Ohtoshi R."/>
            <person name="Malay A.D."/>
            <person name="Moran D.A.P."/>
            <person name="Tomita M."/>
            <person name="Numata K."/>
            <person name="Arakawa K."/>
        </authorList>
    </citation>
    <scope>NUCLEOTIDE SEQUENCE</scope>
</reference>
<keyword evidence="2" id="KW-1185">Reference proteome</keyword>
<name>A0A8X6HIN2_TRICU</name>
<proteinExistence type="predicted"/>
<dbReference type="EMBL" id="BMAO01038150">
    <property type="protein sequence ID" value="GFR22925.1"/>
    <property type="molecule type" value="Genomic_DNA"/>
</dbReference>
<dbReference type="AlphaFoldDB" id="A0A8X6HIN2"/>
<dbReference type="Proteomes" id="UP000887116">
    <property type="component" value="Unassembled WGS sequence"/>
</dbReference>
<organism evidence="1 2">
    <name type="scientific">Trichonephila clavata</name>
    <name type="common">Joro spider</name>
    <name type="synonym">Nephila clavata</name>
    <dbReference type="NCBI Taxonomy" id="2740835"/>
    <lineage>
        <taxon>Eukaryota</taxon>
        <taxon>Metazoa</taxon>
        <taxon>Ecdysozoa</taxon>
        <taxon>Arthropoda</taxon>
        <taxon>Chelicerata</taxon>
        <taxon>Arachnida</taxon>
        <taxon>Araneae</taxon>
        <taxon>Araneomorphae</taxon>
        <taxon>Entelegynae</taxon>
        <taxon>Araneoidea</taxon>
        <taxon>Nephilidae</taxon>
        <taxon>Trichonephila</taxon>
    </lineage>
</organism>
<sequence>MKHLHDENFLEIHWLPQVRSLGTSRSMDTPLCTRQLLSNITDVPDTVTSFYQLVDYLTTQVVALLQKLVILDVSR</sequence>
<accession>A0A8X6HIN2</accession>
<evidence type="ECO:0000313" key="1">
    <source>
        <dbReference type="EMBL" id="GFR22925.1"/>
    </source>
</evidence>
<protein>
    <submittedName>
        <fullName evidence="1">Uncharacterized protein</fullName>
    </submittedName>
</protein>